<keyword evidence="3" id="KW-1185">Reference proteome</keyword>
<dbReference type="InterPro" id="IPR046341">
    <property type="entry name" value="SET_dom_sf"/>
</dbReference>
<gene>
    <name evidence="2" type="ORF">V5O48_008562</name>
</gene>
<dbReference type="Pfam" id="PF00856">
    <property type="entry name" value="SET"/>
    <property type="match status" value="1"/>
</dbReference>
<dbReference type="Proteomes" id="UP001465976">
    <property type="component" value="Unassembled WGS sequence"/>
</dbReference>
<evidence type="ECO:0000259" key="1">
    <source>
        <dbReference type="PROSITE" id="PS50280"/>
    </source>
</evidence>
<dbReference type="Gene3D" id="2.170.270.10">
    <property type="entry name" value="SET domain"/>
    <property type="match status" value="2"/>
</dbReference>
<evidence type="ECO:0000313" key="3">
    <source>
        <dbReference type="Proteomes" id="UP001465976"/>
    </source>
</evidence>
<organism evidence="2 3">
    <name type="scientific">Marasmius crinis-equi</name>
    <dbReference type="NCBI Taxonomy" id="585013"/>
    <lineage>
        <taxon>Eukaryota</taxon>
        <taxon>Fungi</taxon>
        <taxon>Dikarya</taxon>
        <taxon>Basidiomycota</taxon>
        <taxon>Agaricomycotina</taxon>
        <taxon>Agaricomycetes</taxon>
        <taxon>Agaricomycetidae</taxon>
        <taxon>Agaricales</taxon>
        <taxon>Marasmiineae</taxon>
        <taxon>Marasmiaceae</taxon>
        <taxon>Marasmius</taxon>
    </lineage>
</organism>
<feature type="domain" description="SET" evidence="1">
    <location>
        <begin position="137"/>
        <end position="346"/>
    </location>
</feature>
<sequence>MKRGFLNYSKGYKALSAETDANRTGTNIDTRNESDRVMDPWANPRNNAIATHPDLPRLFLPDITTRRATYPEYEEAKNIFTTLPPTAPTGKAVATQPSSNPQCQLQVLQSQCLISVRAENRIRSIPEFPASLPPTDHCYAIKPSPGKGLGMFASRDIKQGEVILAERPIVVVPSPITYPWRAQDESRYTATQIQLALNLEFENVIESLVARSGPQAKEAILGLVHCRPEMGELWGRLQSNCFGIDSLYPEPRMFYASALFLPMNNLEQMFLAYQESEAILVYSLPSRVQITGITVIHDPPRDRLMTVNSFSCRPNTVRNWHNASFSITLRAACDIRKDEEIFTSYSDSSLPVAERQKHLQESYGFGCTCKICEDPGASEKRCLEIFKLKQEMEPASTRMAKEDMPPSAIRELVIEPGTKSLQLMDEEGLYALPERGDLLFELANALVLVEQLDEARKYAKMLKSLYAVIDVSKEARSNAEVLFKLLLD</sequence>
<proteinExistence type="predicted"/>
<dbReference type="SUPFAM" id="SSF82199">
    <property type="entry name" value="SET domain"/>
    <property type="match status" value="1"/>
</dbReference>
<dbReference type="EMBL" id="JBAHYK010000510">
    <property type="protein sequence ID" value="KAL0573388.1"/>
    <property type="molecule type" value="Genomic_DNA"/>
</dbReference>
<name>A0ABR3FDJ0_9AGAR</name>
<evidence type="ECO:0000313" key="2">
    <source>
        <dbReference type="EMBL" id="KAL0573388.1"/>
    </source>
</evidence>
<protein>
    <recommendedName>
        <fullName evidence="1">SET domain-containing protein</fullName>
    </recommendedName>
</protein>
<dbReference type="PROSITE" id="PS50280">
    <property type="entry name" value="SET"/>
    <property type="match status" value="1"/>
</dbReference>
<dbReference type="InterPro" id="IPR001214">
    <property type="entry name" value="SET_dom"/>
</dbReference>
<dbReference type="PANTHER" id="PTHR47332:SF4">
    <property type="entry name" value="SET DOMAIN-CONTAINING PROTEIN 5"/>
    <property type="match status" value="1"/>
</dbReference>
<comment type="caution">
    <text evidence="2">The sequence shown here is derived from an EMBL/GenBank/DDBJ whole genome shotgun (WGS) entry which is preliminary data.</text>
</comment>
<dbReference type="SMART" id="SM00317">
    <property type="entry name" value="SET"/>
    <property type="match status" value="1"/>
</dbReference>
<accession>A0ABR3FDJ0</accession>
<dbReference type="InterPro" id="IPR053185">
    <property type="entry name" value="SET_domain_protein"/>
</dbReference>
<dbReference type="PANTHER" id="PTHR47332">
    <property type="entry name" value="SET DOMAIN-CONTAINING PROTEIN 5"/>
    <property type="match status" value="1"/>
</dbReference>
<reference evidence="2 3" key="1">
    <citation type="submission" date="2024-02" db="EMBL/GenBank/DDBJ databases">
        <title>A draft genome for the cacao thread blight pathogen Marasmius crinis-equi.</title>
        <authorList>
            <person name="Cohen S.P."/>
            <person name="Baruah I.K."/>
            <person name="Amoako-Attah I."/>
            <person name="Bukari Y."/>
            <person name="Meinhardt L.W."/>
            <person name="Bailey B.A."/>
        </authorList>
    </citation>
    <scope>NUCLEOTIDE SEQUENCE [LARGE SCALE GENOMIC DNA]</scope>
    <source>
        <strain evidence="2 3">GH-76</strain>
    </source>
</reference>